<dbReference type="AlphaFoldDB" id="A0A9X3KT52"/>
<evidence type="ECO:0000313" key="2">
    <source>
        <dbReference type="EMBL" id="TRA83599.1"/>
    </source>
</evidence>
<evidence type="ECO:0000313" key="1">
    <source>
        <dbReference type="EMBL" id="MCZ7940511.1"/>
    </source>
</evidence>
<accession>A0A9X3KT52</accession>
<reference evidence="2" key="2">
    <citation type="submission" date="2019-02" db="EMBL/GenBank/DDBJ databases">
        <authorList>
            <person name="Baeyen S."/>
        </authorList>
    </citation>
    <scope>NUCLEOTIDE SEQUENCE</scope>
    <source>
        <strain evidence="2">GBBC3283</strain>
    </source>
</reference>
<evidence type="ECO:0000313" key="3">
    <source>
        <dbReference type="Proteomes" id="UP000319481"/>
    </source>
</evidence>
<reference evidence="2 3" key="1">
    <citation type="journal article" date="2019" name="Appl. Microbiol. Biotechnol.">
        <title>Differential efficiency of wild type rhizogenic strains for rol gene transformation of plants.</title>
        <authorList>
            <person name="Desmet S."/>
            <person name="De Keyser E."/>
            <person name="Van Vaerenbergh J."/>
            <person name="Baeyen S."/>
            <person name="Van Huylenbroeck J."/>
            <person name="Geelen D."/>
            <person name="Dhooghe E."/>
        </authorList>
    </citation>
    <scope>NUCLEOTIDE SEQUENCE [LARGE SCALE GENOMIC DNA]</scope>
    <source>
        <strain evidence="2 3">GBBC3283</strain>
    </source>
</reference>
<gene>
    <name evidence="2" type="ORF">EXN23_24980</name>
    <name evidence="1" type="ORF">O9X88_23540</name>
</gene>
<reference evidence="1" key="3">
    <citation type="submission" date="2022-12" db="EMBL/GenBank/DDBJ databases">
        <title>Draft genome sequences of 22 rhizogenic Agrobacterium biovar 1 strains, the causative agent of hairy root disease.</title>
        <authorList>
            <person name="Kim N."/>
            <person name="Vargas P."/>
            <person name="Rediers H."/>
        </authorList>
    </citation>
    <scope>NUCLEOTIDE SEQUENCE</scope>
    <source>
        <strain evidence="1">ST15.13.006</strain>
    </source>
</reference>
<dbReference type="Proteomes" id="UP001151018">
    <property type="component" value="Unassembled WGS sequence"/>
</dbReference>
<organism evidence="1 4">
    <name type="scientific">Agrobacterium salinitolerans</name>
    <dbReference type="NCBI Taxonomy" id="1183413"/>
    <lineage>
        <taxon>Bacteria</taxon>
        <taxon>Pseudomonadati</taxon>
        <taxon>Pseudomonadota</taxon>
        <taxon>Alphaproteobacteria</taxon>
        <taxon>Hyphomicrobiales</taxon>
        <taxon>Rhizobiaceae</taxon>
        <taxon>Rhizobium/Agrobacterium group</taxon>
        <taxon>Agrobacterium</taxon>
    </lineage>
</organism>
<comment type="caution">
    <text evidence="1">The sequence shown here is derived from an EMBL/GenBank/DDBJ whole genome shotgun (WGS) entry which is preliminary data.</text>
</comment>
<sequence>MLMDRRPSRKNWLHWYAWYPVLPANDTLCWLEIVFRRKAATGRWEYRSTRSERERLLAQTRIPVCPGA</sequence>
<name>A0A9X3KT52_9HYPH</name>
<dbReference type="EMBL" id="JAPZLR010000026">
    <property type="protein sequence ID" value="MCZ7940511.1"/>
    <property type="molecule type" value="Genomic_DNA"/>
</dbReference>
<evidence type="ECO:0000313" key="4">
    <source>
        <dbReference type="Proteomes" id="UP001151018"/>
    </source>
</evidence>
<protein>
    <submittedName>
        <fullName evidence="1">Uncharacterized protein</fullName>
    </submittedName>
</protein>
<dbReference type="Proteomes" id="UP000319481">
    <property type="component" value="Unassembled WGS sequence"/>
</dbReference>
<keyword evidence="3" id="KW-1185">Reference proteome</keyword>
<proteinExistence type="predicted"/>
<dbReference type="EMBL" id="SGNZ01000022">
    <property type="protein sequence ID" value="TRA83599.1"/>
    <property type="molecule type" value="Genomic_DNA"/>
</dbReference>